<organism evidence="2 3">
    <name type="scientific">Marivivens donghaensis</name>
    <dbReference type="NCBI Taxonomy" id="1699413"/>
    <lineage>
        <taxon>Bacteria</taxon>
        <taxon>Pseudomonadati</taxon>
        <taxon>Pseudomonadota</taxon>
        <taxon>Alphaproteobacteria</taxon>
        <taxon>Rhodobacterales</taxon>
        <taxon>Paracoccaceae</taxon>
        <taxon>Marivivens group</taxon>
        <taxon>Marivivens</taxon>
    </lineage>
</organism>
<dbReference type="Proteomes" id="UP000709466">
    <property type="component" value="Unassembled WGS sequence"/>
</dbReference>
<dbReference type="Gene3D" id="2.30.30.40">
    <property type="entry name" value="SH3 Domains"/>
    <property type="match status" value="1"/>
</dbReference>
<protein>
    <submittedName>
        <fullName evidence="2">Aspartyl-trna synthetase</fullName>
    </submittedName>
</protein>
<evidence type="ECO:0000256" key="1">
    <source>
        <dbReference type="SAM" id="SignalP"/>
    </source>
</evidence>
<dbReference type="InterPro" id="IPR010466">
    <property type="entry name" value="DUF1058"/>
</dbReference>
<dbReference type="EMBL" id="JAATOP010000001">
    <property type="protein sequence ID" value="NIY71205.1"/>
    <property type="molecule type" value="Genomic_DNA"/>
</dbReference>
<gene>
    <name evidence="2" type="ORF">HCZ30_02015</name>
</gene>
<comment type="caution">
    <text evidence="2">The sequence shown here is derived from an EMBL/GenBank/DDBJ whole genome shotgun (WGS) entry which is preliminary data.</text>
</comment>
<feature type="chain" id="PRO_5047347076" evidence="1">
    <location>
        <begin position="23"/>
        <end position="174"/>
    </location>
</feature>
<feature type="signal peptide" evidence="1">
    <location>
        <begin position="1"/>
        <end position="22"/>
    </location>
</feature>
<keyword evidence="1" id="KW-0732">Signal</keyword>
<proteinExistence type="predicted"/>
<sequence length="174" mass="19508">MRPMMRPIATLIALMLAVSVHAEDAPSSVPDTQELGEVTNLPLPRFVSLKAQEANVRRGPSTDYRIDWVFTRRDMPLQVTAEHGHWRRVIDRDGMGGWVHYIMLSGSRTVIIDEMTPLFSMPDEDATQEAQLESGVVARIRECNVDWCKLSAGGFTGWSPKTNLWGVGETELID</sequence>
<reference evidence="2 3" key="1">
    <citation type="submission" date="2020-03" db="EMBL/GenBank/DDBJ databases">
        <title>Bacterial isolates of synthetic phycosphere.</title>
        <authorList>
            <person name="Fu H."/>
            <person name="Moran M.A."/>
        </authorList>
    </citation>
    <scope>NUCLEOTIDE SEQUENCE [LARGE SCALE GENOMIC DNA]</scope>
    <source>
        <strain evidence="2 3">HF1</strain>
    </source>
</reference>
<evidence type="ECO:0000313" key="3">
    <source>
        <dbReference type="Proteomes" id="UP000709466"/>
    </source>
</evidence>
<dbReference type="RefSeq" id="WP_167636085.1">
    <property type="nucleotide sequence ID" value="NZ_JAATOP010000001.1"/>
</dbReference>
<name>A0ABX0VTT3_9RHOB</name>
<dbReference type="Pfam" id="PF06347">
    <property type="entry name" value="SH3_4"/>
    <property type="match status" value="2"/>
</dbReference>
<evidence type="ECO:0000313" key="2">
    <source>
        <dbReference type="EMBL" id="NIY71205.1"/>
    </source>
</evidence>
<keyword evidence="3" id="KW-1185">Reference proteome</keyword>
<accession>A0ABX0VTT3</accession>